<dbReference type="UniPathway" id="UPA00035">
    <property type="reaction ID" value="UER00042"/>
</dbReference>
<dbReference type="Pfam" id="PF00697">
    <property type="entry name" value="PRAI"/>
    <property type="match status" value="1"/>
</dbReference>
<protein>
    <recommendedName>
        <fullName evidence="4 9">N-(5'-phosphoribosyl)anthranilate isomerase</fullName>
        <shortName evidence="9">PRAI</shortName>
        <ecNumber evidence="3 9">5.3.1.24</ecNumber>
    </recommendedName>
</protein>
<keyword evidence="8 9" id="KW-0413">Isomerase</keyword>
<evidence type="ECO:0000256" key="3">
    <source>
        <dbReference type="ARBA" id="ARBA00012572"/>
    </source>
</evidence>
<reference evidence="11 12" key="1">
    <citation type="submission" date="2016-02" db="EMBL/GenBank/DDBJ databases">
        <title>Gardnerella vaginalis Subgroups Defined by cpn60 Sequencing and Sialidase Activity in Isolates from Canada, Belgium and Kenya.</title>
        <authorList>
            <person name="Schellenberg J."/>
            <person name="Paramel Jayaprakash T."/>
            <person name="Withana Gamage N."/>
            <person name="Patterson M.H."/>
            <person name="Vaneechoutte M."/>
            <person name="Hill J.E."/>
        </authorList>
    </citation>
    <scope>NUCLEOTIDE SEQUENCE [LARGE SCALE GENOMIC DNA]</scope>
    <source>
        <strain evidence="11 12">N144</strain>
    </source>
</reference>
<evidence type="ECO:0000313" key="12">
    <source>
        <dbReference type="Proteomes" id="UP000258533"/>
    </source>
</evidence>
<dbReference type="GO" id="GO:0000162">
    <property type="term" value="P:L-tryptophan biosynthetic process"/>
    <property type="evidence" value="ECO:0007669"/>
    <property type="project" value="UniProtKB-UniRule"/>
</dbReference>
<dbReference type="Proteomes" id="UP000258533">
    <property type="component" value="Unassembled WGS sequence"/>
</dbReference>
<proteinExistence type="inferred from homology"/>
<dbReference type="Gene3D" id="3.20.20.70">
    <property type="entry name" value="Aldolase class I"/>
    <property type="match status" value="1"/>
</dbReference>
<comment type="catalytic activity">
    <reaction evidence="1 9">
        <text>N-(5-phospho-beta-D-ribosyl)anthranilate = 1-(2-carboxyphenylamino)-1-deoxy-D-ribulose 5-phosphate</text>
        <dbReference type="Rhea" id="RHEA:21540"/>
        <dbReference type="ChEBI" id="CHEBI:18277"/>
        <dbReference type="ChEBI" id="CHEBI:58613"/>
        <dbReference type="EC" id="5.3.1.24"/>
    </reaction>
</comment>
<dbReference type="SUPFAM" id="SSF51366">
    <property type="entry name" value="Ribulose-phoshate binding barrel"/>
    <property type="match status" value="1"/>
</dbReference>
<evidence type="ECO:0000256" key="5">
    <source>
        <dbReference type="ARBA" id="ARBA00022605"/>
    </source>
</evidence>
<keyword evidence="7 9" id="KW-0057">Aromatic amino acid biosynthesis</keyword>
<gene>
    <name evidence="9" type="primary">trpF</name>
    <name evidence="11" type="ORF">AXE73_01180</name>
</gene>
<dbReference type="GO" id="GO:0004640">
    <property type="term" value="F:phosphoribosylanthranilate isomerase activity"/>
    <property type="evidence" value="ECO:0007669"/>
    <property type="project" value="UniProtKB-UniRule"/>
</dbReference>
<comment type="similarity">
    <text evidence="9">Belongs to the TrpF family.</text>
</comment>
<dbReference type="CDD" id="cd00405">
    <property type="entry name" value="PRAI"/>
    <property type="match status" value="1"/>
</dbReference>
<evidence type="ECO:0000259" key="10">
    <source>
        <dbReference type="Pfam" id="PF00697"/>
    </source>
</evidence>
<evidence type="ECO:0000313" key="11">
    <source>
        <dbReference type="EMBL" id="RFD77260.1"/>
    </source>
</evidence>
<evidence type="ECO:0000256" key="4">
    <source>
        <dbReference type="ARBA" id="ARBA00022272"/>
    </source>
</evidence>
<dbReference type="InterPro" id="IPR044643">
    <property type="entry name" value="TrpF_fam"/>
</dbReference>
<evidence type="ECO:0000256" key="8">
    <source>
        <dbReference type="ARBA" id="ARBA00023235"/>
    </source>
</evidence>
<dbReference type="HAMAP" id="MF_00135">
    <property type="entry name" value="PRAI"/>
    <property type="match status" value="1"/>
</dbReference>
<feature type="domain" description="N-(5'phosphoribosyl) anthranilate isomerase (PRAI)" evidence="10">
    <location>
        <begin position="8"/>
        <end position="200"/>
    </location>
</feature>
<comment type="pathway">
    <text evidence="2 9">Amino-acid biosynthesis; L-tryptophan biosynthesis; L-tryptophan from chorismate: step 3/5.</text>
</comment>
<dbReference type="EMBL" id="LRTT01000001">
    <property type="protein sequence ID" value="RFD77260.1"/>
    <property type="molecule type" value="Genomic_DNA"/>
</dbReference>
<evidence type="ECO:0000256" key="1">
    <source>
        <dbReference type="ARBA" id="ARBA00001164"/>
    </source>
</evidence>
<name>A0A3E1IWF2_GARVA</name>
<accession>A0A3E1IWF2</accession>
<dbReference type="EC" id="5.3.1.24" evidence="3 9"/>
<dbReference type="InterPro" id="IPR011060">
    <property type="entry name" value="RibuloseP-bd_barrel"/>
</dbReference>
<dbReference type="AlphaFoldDB" id="A0A3E1IWF2"/>
<dbReference type="InterPro" id="IPR013785">
    <property type="entry name" value="Aldolase_TIM"/>
</dbReference>
<evidence type="ECO:0000256" key="6">
    <source>
        <dbReference type="ARBA" id="ARBA00022822"/>
    </source>
</evidence>
<dbReference type="InterPro" id="IPR001240">
    <property type="entry name" value="PRAI_dom"/>
</dbReference>
<organism evidence="11 12">
    <name type="scientific">Gardnerella vaginalis</name>
    <dbReference type="NCBI Taxonomy" id="2702"/>
    <lineage>
        <taxon>Bacteria</taxon>
        <taxon>Bacillati</taxon>
        <taxon>Actinomycetota</taxon>
        <taxon>Actinomycetes</taxon>
        <taxon>Bifidobacteriales</taxon>
        <taxon>Bifidobacteriaceae</taxon>
        <taxon>Gardnerella</taxon>
    </lineage>
</organism>
<dbReference type="PANTHER" id="PTHR42894">
    <property type="entry name" value="N-(5'-PHOSPHORIBOSYL)ANTHRANILATE ISOMERASE"/>
    <property type="match status" value="1"/>
</dbReference>
<evidence type="ECO:0000256" key="2">
    <source>
        <dbReference type="ARBA" id="ARBA00004664"/>
    </source>
</evidence>
<sequence>MADVIVQIYGIRTVEDARMVVSLGAKHIGVSYGHIQHTPGQLSCSQAKEIFNGVQPGAVRIGLTCSENIDEISEDLNLAMPDVLHLSGNIEGITPEQVGELKSRFPELLIMQAIPVLKGVPLEEQKVLQYVKDYEKVSDFFLIDTKSPDANDIGATGIEHDRSIDKEIIDSTSVKCIIAGGLDASNVADAIHDTSPYGVDSFSLTNYKDERANTLRCKDPVKVEAFIKAALNA</sequence>
<keyword evidence="6 9" id="KW-0822">Tryptophan biosynthesis</keyword>
<comment type="caution">
    <text evidence="11">The sequence shown here is derived from an EMBL/GenBank/DDBJ whole genome shotgun (WGS) entry which is preliminary data.</text>
</comment>
<evidence type="ECO:0000256" key="7">
    <source>
        <dbReference type="ARBA" id="ARBA00023141"/>
    </source>
</evidence>
<keyword evidence="5 9" id="KW-0028">Amino-acid biosynthesis</keyword>
<dbReference type="RefSeq" id="WP_116689386.1">
    <property type="nucleotide sequence ID" value="NZ_LRTT01000001.1"/>
</dbReference>
<dbReference type="PANTHER" id="PTHR42894:SF1">
    <property type="entry name" value="N-(5'-PHOSPHORIBOSYL)ANTHRANILATE ISOMERASE"/>
    <property type="match status" value="1"/>
</dbReference>
<evidence type="ECO:0000256" key="9">
    <source>
        <dbReference type="HAMAP-Rule" id="MF_00135"/>
    </source>
</evidence>